<dbReference type="EMBL" id="JAWDEY010000005">
    <property type="protein sequence ID" value="KAK6590710.1"/>
    <property type="molecule type" value="Genomic_DNA"/>
</dbReference>
<dbReference type="InterPro" id="IPR011989">
    <property type="entry name" value="ARM-like"/>
</dbReference>
<proteinExistence type="predicted"/>
<dbReference type="Gene3D" id="1.25.10.10">
    <property type="entry name" value="Leucine-rich Repeat Variant"/>
    <property type="match status" value="1"/>
</dbReference>
<dbReference type="SUPFAM" id="SSF48371">
    <property type="entry name" value="ARM repeat"/>
    <property type="match status" value="1"/>
</dbReference>
<dbReference type="Proteomes" id="UP001311799">
    <property type="component" value="Unassembled WGS sequence"/>
</dbReference>
<evidence type="ECO:0000313" key="3">
    <source>
        <dbReference type="Proteomes" id="UP001311799"/>
    </source>
</evidence>
<feature type="region of interest" description="Disordered" evidence="1">
    <location>
        <begin position="1403"/>
        <end position="1431"/>
    </location>
</feature>
<sequence length="1450" mass="171141">MKDESEQIPDILKINSFKGKKVLTFERLREISICLSNLSINVELPIIKILLECEELEREPNEYKSLVLNSIFDCLRVGLPLSSEYYSEIISESELTYNTSRSKLKNGESKAYKKVNLNVINGIQEHIELVLKYIKNENLLNKNSSSMTTWIYSLERLSEDNSKILACILENIYPNELRKEKLVLVSRLYLDLLENSVIYYKQNIIDICKNTLIGLLYNSRIKDHKNEIVLLLLVKLSNCKTGNNSKFNLISNICAILSKAGASSISYFINKLLVETIKYMKSKFNKLNDKKEPLNKDCNKYWWRNNALMMPEFIKELINENVNEQELNKIIVQLIYFLNNIDNEYVQAAITQLVCDLKEKNDKIRFQVVKLVSKLISLNYECDNDILGNSKCLHAIIGEKSSFDKLNSTLLDSWISRLNDKQSEIRNNVFNTLIEIINSFSNKEFNYEHIKIVKIITEYGHISCPNIRENIVISLSNWVTHIESGKNNDQIVNNTVNECIQYLLKHMSDKNRNVRLFLIGYFKNYKTKEIVNNLWFLWYISYKQNDSYMRTVIEEILVEFDSFEILTNHLNNYNNSNTNSNKSNITTYKIIKTFINQRFELYKCFKLLTISIYLSKKRENSNNEVIYEYINALKNKISNQISRFFLNDKEVSTGSVELLNDIENTLFDKNVLFNWSLLLGLDFNEKNYTPISSNVIDELSELINHKNKAEFRKILSYIRLFNINGSSNYEDTLSTILLPNISIVNCSKAINKKQANYVNTDNIDEYAIDYILKLQFKYMISCIHYFINDGINIDAQINIQGLVDYFNYIIGLYNQMDIFKLYENYYFVSKSVFRNKLIKYLSVLNSKSDILNIFNNKMAYECFSSKFSKHNFIFEIIDENNDFDAQIKCIIYQIFNNIDSYLVNNTLMNYNDMYNHFKQLKKKLRADKSKRNCIDMFILFLEIEKKRVKSNEINNEQIEYIIDELNSKLCQELKGDKNYIWCNITEILKLIKVINQLFFKLNNINEQTFSEYFNNIHALFKSYLMNDEFDFDDSTNNLEFANKYKKNKMLIEYIIRKDEYNKEDNIENIKNNIKIFGFIIYFELINDICFSELKEFFRKNHLKMLDIFELNDNDSVNKSKIVMFSRLVMPPNRVTNKSILTTTLGRSIGIFILPILLVYSVNNEGTNENYLLENMLNIFLDSTINSSNIKFEQLYCIIDCIISVFIYYILVTDSITYLNNGLLINEIIHTFVKVFYNQLSKKITGKFNNKSPSEHIYNIGIYCISLLEELSINHEVLLENNTSNCSKIEYSKPSLSDFCHGLQLHFSYFFINKNDPNIYRRESTDVFDLWNYLLNTSKYRIPCYLFTKMSNHKTEHKSNIIWSIPLNNSKKNTIVRKIKKNRKVSKKFNDYEHFNDENKRYNSESDDCYYTSSDESEEYKNPKIRKTPNENTGFELRRSDRLKNHQVYIN</sequence>
<accession>A0AAV9Y2Q1</accession>
<dbReference type="InterPro" id="IPR016024">
    <property type="entry name" value="ARM-type_fold"/>
</dbReference>
<evidence type="ECO:0000313" key="2">
    <source>
        <dbReference type="EMBL" id="KAK6590710.1"/>
    </source>
</evidence>
<comment type="caution">
    <text evidence="2">The sequence shown here is derived from an EMBL/GenBank/DDBJ whole genome shotgun (WGS) entry which is preliminary data.</text>
</comment>
<keyword evidence="3" id="KW-1185">Reference proteome</keyword>
<reference evidence="2 3" key="1">
    <citation type="submission" date="2023-10" db="EMBL/GenBank/DDBJ databases">
        <title>Comparative genomics analysis reveals potential genetic determinants of host preference in Cryptosporidium xiaoi.</title>
        <authorList>
            <person name="Xiao L."/>
            <person name="Li J."/>
        </authorList>
    </citation>
    <scope>NUCLEOTIDE SEQUENCE [LARGE SCALE GENOMIC DNA]</scope>
    <source>
        <strain evidence="2 3">52996</strain>
    </source>
</reference>
<organism evidence="2 3">
    <name type="scientific">Cryptosporidium xiaoi</name>
    <dbReference type="NCBI Taxonomy" id="659607"/>
    <lineage>
        <taxon>Eukaryota</taxon>
        <taxon>Sar</taxon>
        <taxon>Alveolata</taxon>
        <taxon>Apicomplexa</taxon>
        <taxon>Conoidasida</taxon>
        <taxon>Coccidia</taxon>
        <taxon>Eucoccidiorida</taxon>
        <taxon>Eimeriorina</taxon>
        <taxon>Cryptosporidiidae</taxon>
        <taxon>Cryptosporidium</taxon>
    </lineage>
</organism>
<protein>
    <submittedName>
        <fullName evidence="2">Uncharacterized protein</fullName>
    </submittedName>
</protein>
<gene>
    <name evidence="2" type="ORF">RS030_142144</name>
</gene>
<name>A0AAV9Y2Q1_9CRYT</name>
<evidence type="ECO:0000256" key="1">
    <source>
        <dbReference type="SAM" id="MobiDB-lite"/>
    </source>
</evidence>